<keyword evidence="5" id="KW-1185">Reference proteome</keyword>
<dbReference type="PANTHER" id="PTHR19328">
    <property type="entry name" value="HEDGEHOG-INTERACTING PROTEIN"/>
    <property type="match status" value="1"/>
</dbReference>
<evidence type="ECO:0000313" key="4">
    <source>
        <dbReference type="EMBL" id="RCK70259.1"/>
    </source>
</evidence>
<name>A0A367YXK9_9ACTN</name>
<dbReference type="Gene3D" id="2.120.10.30">
    <property type="entry name" value="TolB, C-terminal domain"/>
    <property type="match status" value="1"/>
</dbReference>
<organism evidence="4 5">
    <name type="scientific">Desertihabitans brevis</name>
    <dbReference type="NCBI Taxonomy" id="2268447"/>
    <lineage>
        <taxon>Bacteria</taxon>
        <taxon>Bacillati</taxon>
        <taxon>Actinomycetota</taxon>
        <taxon>Actinomycetes</taxon>
        <taxon>Propionibacteriales</taxon>
        <taxon>Propionibacteriaceae</taxon>
        <taxon>Desertihabitans</taxon>
    </lineage>
</organism>
<keyword evidence="2" id="KW-0732">Signal</keyword>
<dbReference type="PROSITE" id="PS51257">
    <property type="entry name" value="PROKAR_LIPOPROTEIN"/>
    <property type="match status" value="1"/>
</dbReference>
<evidence type="ECO:0000259" key="3">
    <source>
        <dbReference type="Pfam" id="PF07995"/>
    </source>
</evidence>
<feature type="domain" description="Glucose/Sorbosone dehydrogenase" evidence="3">
    <location>
        <begin position="73"/>
        <end position="394"/>
    </location>
</feature>
<dbReference type="RefSeq" id="WP_114125801.1">
    <property type="nucleotide sequence ID" value="NZ_QOUI01000003.1"/>
</dbReference>
<dbReference type="SUPFAM" id="SSF50952">
    <property type="entry name" value="Soluble quinoprotein glucose dehydrogenase"/>
    <property type="match status" value="1"/>
</dbReference>
<dbReference type="PANTHER" id="PTHR19328:SF13">
    <property type="entry name" value="HIPL1 PROTEIN"/>
    <property type="match status" value="1"/>
</dbReference>
<dbReference type="InterPro" id="IPR011041">
    <property type="entry name" value="Quinoprot_gluc/sorb_DH_b-prop"/>
</dbReference>
<feature type="compositionally biased region" description="Pro residues" evidence="1">
    <location>
        <begin position="41"/>
        <end position="59"/>
    </location>
</feature>
<proteinExistence type="predicted"/>
<dbReference type="InterPro" id="IPR011042">
    <property type="entry name" value="6-blade_b-propeller_TolB-like"/>
</dbReference>
<sequence length="405" mass="42474">MRRAAVGLLVLLSVVAACGGDPDAGAEDAPPPPTSAATSPSPTPTPTPTPSPTPTPTPDTEPGLEVEVLADDLELPWDVAELAGGELLVTEKESGRLLLLDGTEQRVLSDGPSGLWSSNETGFMSLALDPEDDDRFLTCHGHRDDGETDVRVVGWTLDEERTEATEGDALISGIGSTTGRHGGCRLEISAKGELFVGTGDAAVGENPQDRTSLNGKVLRADPATGEPLADNPFIDAEDPDERLVYTYGHRNVQGIAFRDDQVFTAEHGPDVDDEVNLLQPGGNYGWDPVPGYDESVPMTDQDLPGEQVEAVWSSGDPTLAISGMSAVEGPQWGSYAGGLAVAALKASEVVFMSLDEDGTVTDTRTPDVLTEYGRLRSVTQAADGSLLITTSNGSDDQLLRVTPTG</sequence>
<dbReference type="EMBL" id="QOUI01000003">
    <property type="protein sequence ID" value="RCK70259.1"/>
    <property type="molecule type" value="Genomic_DNA"/>
</dbReference>
<protein>
    <submittedName>
        <fullName evidence="4">PQQ-dependent sugar dehydrogenase</fullName>
    </submittedName>
</protein>
<feature type="region of interest" description="Disordered" evidence="1">
    <location>
        <begin position="20"/>
        <end position="62"/>
    </location>
</feature>
<feature type="signal peptide" evidence="2">
    <location>
        <begin position="1"/>
        <end position="19"/>
    </location>
</feature>
<dbReference type="AlphaFoldDB" id="A0A367YXK9"/>
<dbReference type="Proteomes" id="UP000252770">
    <property type="component" value="Unassembled WGS sequence"/>
</dbReference>
<reference evidence="4 5" key="1">
    <citation type="submission" date="2018-07" db="EMBL/GenBank/DDBJ databases">
        <title>Desertimonas flava gen. nov. sp. nov.</title>
        <authorList>
            <person name="Liu S."/>
        </authorList>
    </citation>
    <scope>NUCLEOTIDE SEQUENCE [LARGE SCALE GENOMIC DNA]</scope>
    <source>
        <strain evidence="4 5">16Sb5-5</strain>
    </source>
</reference>
<dbReference type="Pfam" id="PF07995">
    <property type="entry name" value="GSDH"/>
    <property type="match status" value="1"/>
</dbReference>
<evidence type="ECO:0000256" key="2">
    <source>
        <dbReference type="SAM" id="SignalP"/>
    </source>
</evidence>
<feature type="chain" id="PRO_5038707426" evidence="2">
    <location>
        <begin position="20"/>
        <end position="405"/>
    </location>
</feature>
<gene>
    <name evidence="4" type="ORF">DT076_06240</name>
</gene>
<evidence type="ECO:0000256" key="1">
    <source>
        <dbReference type="SAM" id="MobiDB-lite"/>
    </source>
</evidence>
<evidence type="ECO:0000313" key="5">
    <source>
        <dbReference type="Proteomes" id="UP000252770"/>
    </source>
</evidence>
<comment type="caution">
    <text evidence="4">The sequence shown here is derived from an EMBL/GenBank/DDBJ whole genome shotgun (WGS) entry which is preliminary data.</text>
</comment>
<accession>A0A367YXK9</accession>
<dbReference type="InterPro" id="IPR012938">
    <property type="entry name" value="Glc/Sorbosone_DH"/>
</dbReference>